<dbReference type="GO" id="GO:0032259">
    <property type="term" value="P:methylation"/>
    <property type="evidence" value="ECO:0007669"/>
    <property type="project" value="UniProtKB-KW"/>
</dbReference>
<name>A0A4P9XGF9_9FUNG</name>
<dbReference type="Pfam" id="PF13649">
    <property type="entry name" value="Methyltransf_25"/>
    <property type="match status" value="1"/>
</dbReference>
<dbReference type="OrthoDB" id="2013972at2759"/>
<keyword evidence="2" id="KW-0808">Transferase</keyword>
<keyword evidence="3" id="KW-1185">Reference proteome</keyword>
<dbReference type="Proteomes" id="UP000271241">
    <property type="component" value="Unassembled WGS sequence"/>
</dbReference>
<dbReference type="CDD" id="cd02440">
    <property type="entry name" value="AdoMet_MTases"/>
    <property type="match status" value="1"/>
</dbReference>
<gene>
    <name evidence="2" type="ORF">THASP1DRAFT_33535</name>
</gene>
<dbReference type="InterPro" id="IPR029063">
    <property type="entry name" value="SAM-dependent_MTases_sf"/>
</dbReference>
<evidence type="ECO:0000259" key="1">
    <source>
        <dbReference type="Pfam" id="PF13649"/>
    </source>
</evidence>
<protein>
    <submittedName>
        <fullName evidence="2">S-adenosyl-L-methionine-dependent methyltransferase</fullName>
    </submittedName>
</protein>
<proteinExistence type="predicted"/>
<dbReference type="AlphaFoldDB" id="A0A4P9XGF9"/>
<dbReference type="PANTHER" id="PTHR43591:SF24">
    <property type="entry name" value="2-METHOXY-6-POLYPRENYL-1,4-BENZOQUINOL METHYLASE, MITOCHONDRIAL"/>
    <property type="match status" value="1"/>
</dbReference>
<evidence type="ECO:0000313" key="2">
    <source>
        <dbReference type="EMBL" id="RKP04668.1"/>
    </source>
</evidence>
<dbReference type="PANTHER" id="PTHR43591">
    <property type="entry name" value="METHYLTRANSFERASE"/>
    <property type="match status" value="1"/>
</dbReference>
<dbReference type="STRING" id="78915.A0A4P9XGF9"/>
<feature type="domain" description="Methyltransferase" evidence="1">
    <location>
        <begin position="34"/>
        <end position="124"/>
    </location>
</feature>
<dbReference type="SUPFAM" id="SSF53335">
    <property type="entry name" value="S-adenosyl-L-methionine-dependent methyltransferases"/>
    <property type="match status" value="1"/>
</dbReference>
<dbReference type="GO" id="GO:0008168">
    <property type="term" value="F:methyltransferase activity"/>
    <property type="evidence" value="ECO:0007669"/>
    <property type="project" value="UniProtKB-KW"/>
</dbReference>
<keyword evidence="2" id="KW-0489">Methyltransferase</keyword>
<dbReference type="Gene3D" id="3.40.50.150">
    <property type="entry name" value="Vaccinia Virus protein VP39"/>
    <property type="match status" value="1"/>
</dbReference>
<dbReference type="EMBL" id="KZ993543">
    <property type="protein sequence ID" value="RKP04668.1"/>
    <property type="molecule type" value="Genomic_DNA"/>
</dbReference>
<organism evidence="2 3">
    <name type="scientific">Thamnocephalis sphaerospora</name>
    <dbReference type="NCBI Taxonomy" id="78915"/>
    <lineage>
        <taxon>Eukaryota</taxon>
        <taxon>Fungi</taxon>
        <taxon>Fungi incertae sedis</taxon>
        <taxon>Zoopagomycota</taxon>
        <taxon>Zoopagomycotina</taxon>
        <taxon>Zoopagomycetes</taxon>
        <taxon>Zoopagales</taxon>
        <taxon>Sigmoideomycetaceae</taxon>
        <taxon>Thamnocephalis</taxon>
    </lineage>
</organism>
<evidence type="ECO:0000313" key="3">
    <source>
        <dbReference type="Proteomes" id="UP000271241"/>
    </source>
</evidence>
<accession>A0A4P9XGF9</accession>
<dbReference type="InterPro" id="IPR041698">
    <property type="entry name" value="Methyltransf_25"/>
</dbReference>
<sequence>MLCSAPRLDIQHYAIQQATQKRYHVPLDNPKRALDVGAGTGVWIMEMASDFPECEFSGVDIAPLQPTTVLPKNCEFKLANLLEGLPYPDSYFDYVRHCMLVAAIPKDHWLPYIEECARLCAPGGWIEMGEFNGRVYEGGPACDRLGDLMQGGLRKRGLSPETTEVLDDLMRQAGLVDVQAWQFKLPMGSWGGSSGMLLLKDMRMIQNALAPMFMSVCGMSQEDVEQQIKQSEEELETHKAYTILRVYIGRKP</sequence>
<reference evidence="3" key="1">
    <citation type="journal article" date="2018" name="Nat. Microbiol.">
        <title>Leveraging single-cell genomics to expand the fungal tree of life.</title>
        <authorList>
            <person name="Ahrendt S.R."/>
            <person name="Quandt C.A."/>
            <person name="Ciobanu D."/>
            <person name="Clum A."/>
            <person name="Salamov A."/>
            <person name="Andreopoulos B."/>
            <person name="Cheng J.F."/>
            <person name="Woyke T."/>
            <person name="Pelin A."/>
            <person name="Henrissat B."/>
            <person name="Reynolds N.K."/>
            <person name="Benny G.L."/>
            <person name="Smith M.E."/>
            <person name="James T.Y."/>
            <person name="Grigoriev I.V."/>
        </authorList>
    </citation>
    <scope>NUCLEOTIDE SEQUENCE [LARGE SCALE GENOMIC DNA]</scope>
    <source>
        <strain evidence="3">RSA 1356</strain>
    </source>
</reference>